<feature type="transmembrane region" description="Helical" evidence="15">
    <location>
        <begin position="1694"/>
        <end position="1712"/>
    </location>
</feature>
<feature type="domain" description="Major facilitator superfamily (MFS) profile" evidence="16">
    <location>
        <begin position="469"/>
        <end position="882"/>
    </location>
</feature>
<dbReference type="PROSITE" id="PS50850">
    <property type="entry name" value="MFS"/>
    <property type="match status" value="3"/>
</dbReference>
<evidence type="ECO:0000256" key="15">
    <source>
        <dbReference type="SAM" id="Phobius"/>
    </source>
</evidence>
<organism evidence="17 18">
    <name type="scientific">Gambusia affinis</name>
    <name type="common">Western mosquitofish</name>
    <name type="synonym">Heterandria affinis</name>
    <dbReference type="NCBI Taxonomy" id="33528"/>
    <lineage>
        <taxon>Eukaryota</taxon>
        <taxon>Metazoa</taxon>
        <taxon>Chordata</taxon>
        <taxon>Craniata</taxon>
        <taxon>Vertebrata</taxon>
        <taxon>Euteleostomi</taxon>
        <taxon>Actinopterygii</taxon>
        <taxon>Neopterygii</taxon>
        <taxon>Teleostei</taxon>
        <taxon>Neoteleostei</taxon>
        <taxon>Acanthomorphata</taxon>
        <taxon>Ovalentaria</taxon>
        <taxon>Atherinomorphae</taxon>
        <taxon>Cyprinodontiformes</taxon>
        <taxon>Poeciliidae</taxon>
        <taxon>Poeciliinae</taxon>
        <taxon>Gambusia</taxon>
    </lineage>
</organism>
<feature type="transmembrane region" description="Helical" evidence="15">
    <location>
        <begin position="1511"/>
        <end position="1531"/>
    </location>
</feature>
<evidence type="ECO:0000313" key="17">
    <source>
        <dbReference type="EMBL" id="PWA22704.1"/>
    </source>
</evidence>
<dbReference type="InterPro" id="IPR020846">
    <property type="entry name" value="MFS_dom"/>
</dbReference>
<feature type="transmembrane region" description="Helical" evidence="15">
    <location>
        <begin position="1670"/>
        <end position="1687"/>
    </location>
</feature>
<feature type="transmembrane region" description="Helical" evidence="15">
    <location>
        <begin position="1193"/>
        <end position="1211"/>
    </location>
</feature>
<feature type="transmembrane region" description="Helical" evidence="15">
    <location>
        <begin position="1267"/>
        <end position="1289"/>
    </location>
</feature>
<feature type="transmembrane region" description="Helical" evidence="15">
    <location>
        <begin position="769"/>
        <end position="788"/>
    </location>
</feature>
<dbReference type="SUPFAM" id="SSF103473">
    <property type="entry name" value="MFS general substrate transporter"/>
    <property type="match status" value="3"/>
</dbReference>
<feature type="transmembrane region" description="Helical" evidence="15">
    <location>
        <begin position="734"/>
        <end position="757"/>
    </location>
</feature>
<feature type="transmembrane region" description="Helical" evidence="15">
    <location>
        <begin position="622"/>
        <end position="644"/>
    </location>
</feature>
<feature type="transmembrane region" description="Helical" evidence="15">
    <location>
        <begin position="1918"/>
        <end position="1940"/>
    </location>
</feature>
<proteinExistence type="inferred from homology"/>
<feature type="transmembrane region" description="Helical" evidence="15">
    <location>
        <begin position="1752"/>
        <end position="1776"/>
    </location>
</feature>
<evidence type="ECO:0000256" key="11">
    <source>
        <dbReference type="ARBA" id="ARBA00039897"/>
    </source>
</evidence>
<sequence>MAESSGKPAEHNPRQSIGWDLHHSRQETVEERISMEVRRVQGKSVVGDGHLLVLSLPCLSPLSERCKDDGWRFNPVHLGSVPDDDLGFLHSTLGKQPARRLWDEPDSFCNIVDRRREKTKTSVMMQSCYGRALAGHQSAVAARILLQRNAAVPPRRAEVQVRGQRAAVIRRVGQKHHRQRSESIRDEAQAEEEKRPLLEPSPFSEERCRRLISIQVEVVHLRTMSGIPKLSGSRRLSNPVTAAYTTAKAVDTANFPNISNVMDRADRTDPVAYHYQHKLDTDMATYTHLPPERHTQAAGQHQGQQQHPPVSDEERKQRQKHVAHTKEQTDRSRGENCPVASSDESEAEPTSETMVDVYTLWSNSQPSRQLSLGTLDRLTSNPGRKPLSEALAGHQSAVAARILLQRNAAVPPRRAEVQVRGQRAAVIRRVGQKHDGEGGESIRDDAQAEEEKDPPLERSPFSQEGGRRLVISDFVGSVGLREHNTKVHEAVQLSVQSSSRTHREGCLDGWNYSKEVYQSTIVTEWNLVCDNQWKVPFASSTLFVGYLFGSLISGQLSDRFGRKKVVFVSLGAQSLSVLLQSFSQSWRTFCVMFLFVGASQISIYISAFVLGTELLSKTMRVLFTTLGAFLFYCIGYMTLPWIAFGIRDWRTLLAVLSATSVVYIPLWWFIPESPRWLITQGRVMEAEVIVRDAARKNKVQAPSVIFKESEAEEIPPGKKYTMLDVLKSSKLRCITLMCLLLWMAINIAITEVPAYIVSTCLLRKCPRRVILSTFLVIGGGVLLLIQFIPDTLHYVALALEMTGKFGFTMAFTIVYIYTAEIYPTVLRNVGMGMCSSAARIGSITAPYVIYLGTYNKVLPYILMGSLTIASSVVNFFLPETFNKDLPETVEQMQECQGFCGRSEKKKYFQNGASRNQPVLQEKPEKISQEEDDQKIRDYDSITSFLGSWGRFQMRIFLALGISILPNGFTGIYIVFVGATPPHECQIPEKISISEMWRNVSVPLETVDGVTKRSSCWRLNLETVRNYSEKNFIPDVDVNVSEIPLETCLDGWTYSKEVYQSTIVTDWDLVCDNAYKSPLTTSIHYVGVLVGTMASGQMSDRFGRKPVLFVMMALQTLATTAQIFSPSWEIFTFIFCLVGAGGYSNYTIAFVLGSEILSPKTRVVFCSLGVFMGSAVGYMLMPAVGYFLRDWRMLLIAMAGSGLIYIPLWWLLTESPRWLLSQGRIKEAEEIIINAAKMNKVEIPQDIFRPAEVEDALSKRDEKTNVFVILKSCNIASITLLIIITLSYYALLLNTSNLNGDPYLNCFLSAVTEVPAYIIALLLLRFCSRHLCQSSTLLLGGVMILCVQLIPKDLPTVAVLLEMLGKFGVTAAFCVVYSVTTELFPTVIRNTAMGCCSMAARIATIISPFIIYLGKYYKALPYIVMGVLAICGGIICFMLPETFGRALPETLPQMLQICRRRKEMKDETMEKENIPQSKETKFLCKRMDIPKVRDFDTVTSFLGSWGRFQMRIFLVLSISIIPNGFVGVYIVFVGATPPHECQIPENISISEMWRNVSVPLETVDGVTKRSSCWRLNLETVRNYSEKNFIPDVDVNVSEIPLETCLDGWTYSKEVYQSTIVTEVCKKLAFISKGAIKILSDYFNRENLKKMCLILQWDLVCENQYKNPLTTSIHYIGVLIGVLFSGQLSDRFGRKPILFVMMAVQTVGLTAQIFSPSWEVFLLIFFFVGAGGYSNYVIAFVLGTEVLSPKTRVVFCSLGVFMSSALGYMVMPVVAFFLRDWRMLLVAMAASGLIYIPLWWFIPESPRWLLSQGRAAEAEAILKDAAKLNKVEAPDAIFTQPEIEKILMMRDKKFNILVLLKSCNIFTTALLSSSLWYVSSRIILLVSAVLKICPELFCRMIVAMNYFALILNTSNLHGDPFLNCFLSAATEVPAYIIVLLLLHFSSRRLCQSATLLLGGIMIICVNLIPKDLPAVSVLLEMVGKFGITSAFCVLYAFTAELFPTVIRNTAMGCCSTAARIGTIISPFIIYLGFYFRALPYVVMGVMAVCGSGFCFMLPETHGRALPEAVSDMQQLHGVFQWKP</sequence>
<keyword evidence="8 15" id="KW-0472">Membrane</keyword>
<comment type="caution">
    <text evidence="17">The sequence shown here is derived from an EMBL/GenBank/DDBJ whole genome shotgun (WGS) entry which is preliminary data.</text>
</comment>
<feature type="transmembrane region" description="Helical" evidence="15">
    <location>
        <begin position="1972"/>
        <end position="1995"/>
    </location>
</feature>
<keyword evidence="5" id="KW-0067">ATP-binding</keyword>
<dbReference type="FunFam" id="1.20.1250.20:FF:000023">
    <property type="entry name" value="Solute carrier family 22 member 6"/>
    <property type="match status" value="1"/>
</dbReference>
<feature type="transmembrane region" description="Helical" evidence="15">
    <location>
        <begin position="1390"/>
        <end position="1412"/>
    </location>
</feature>
<protein>
    <recommendedName>
        <fullName evidence="11">Solute carrier family 22 member 6</fullName>
    </recommendedName>
    <alternativeName>
        <fullName evidence="13">Organic anion transporter 1</fullName>
    </alternativeName>
    <alternativeName>
        <fullName evidence="12">Renal organic anion transporter 1</fullName>
    </alternativeName>
</protein>
<dbReference type="STRING" id="33528.ENSGAFP00000008533"/>
<feature type="compositionally biased region" description="Low complexity" evidence="14">
    <location>
        <begin position="296"/>
        <end position="309"/>
    </location>
</feature>
<evidence type="ECO:0000313" key="18">
    <source>
        <dbReference type="Proteomes" id="UP000250572"/>
    </source>
</evidence>
<feature type="transmembrane region" description="Helical" evidence="15">
    <location>
        <begin position="1330"/>
        <end position="1350"/>
    </location>
</feature>
<feature type="transmembrane region" description="Helical" evidence="15">
    <location>
        <begin position="1852"/>
        <end position="1876"/>
    </location>
</feature>
<reference evidence="17 18" key="1">
    <citation type="journal article" date="2018" name="G3 (Bethesda)">
        <title>A High-Quality Reference Genome for the Invasive Mosquitofish Gambusia affinis Using a Chicago Library.</title>
        <authorList>
            <person name="Hoffberg S.L."/>
            <person name="Troendle N.J."/>
            <person name="Glenn T.C."/>
            <person name="Mahmud O."/>
            <person name="Louha S."/>
            <person name="Chalopin D."/>
            <person name="Bennetzen J.L."/>
            <person name="Mauricio R."/>
        </authorList>
    </citation>
    <scope>NUCLEOTIDE SEQUENCE [LARGE SCALE GENOMIC DNA]</scope>
    <source>
        <strain evidence="17">NE01/NJP1002.9</strain>
        <tissue evidence="17">Muscle</tissue>
    </source>
</reference>
<dbReference type="InterPro" id="IPR005829">
    <property type="entry name" value="Sugar_transporter_CS"/>
</dbReference>
<feature type="transmembrane region" description="Helical" evidence="15">
    <location>
        <begin position="1301"/>
        <end position="1323"/>
    </location>
</feature>
<keyword evidence="2" id="KW-0813">Transport</keyword>
<feature type="domain" description="Major facilitator superfamily (MFS) profile" evidence="16">
    <location>
        <begin position="1022"/>
        <end position="1443"/>
    </location>
</feature>
<evidence type="ECO:0000256" key="1">
    <source>
        <dbReference type="ARBA" id="ARBA00009203"/>
    </source>
</evidence>
<feature type="compositionally biased region" description="Basic and acidic residues" evidence="14">
    <location>
        <begin position="432"/>
        <end position="446"/>
    </location>
</feature>
<feature type="compositionally biased region" description="Basic and acidic residues" evidence="14">
    <location>
        <begin position="180"/>
        <end position="197"/>
    </location>
</feature>
<evidence type="ECO:0000256" key="3">
    <source>
        <dbReference type="ARBA" id="ARBA00022692"/>
    </source>
</evidence>
<feature type="transmembrane region" description="Helical" evidence="15">
    <location>
        <begin position="1163"/>
        <end position="1187"/>
    </location>
</feature>
<dbReference type="GO" id="GO:0006811">
    <property type="term" value="P:monoatomic ion transport"/>
    <property type="evidence" value="ECO:0007669"/>
    <property type="project" value="UniProtKB-KW"/>
</dbReference>
<feature type="region of interest" description="Disordered" evidence="14">
    <location>
        <begin position="1"/>
        <end position="23"/>
    </location>
</feature>
<accession>A0A315VTH5</accession>
<comment type="subcellular location">
    <subcellularLocation>
        <location evidence="10">Basal cell membrane</location>
        <topology evidence="10">Multi-pass membrane protein</topology>
    </subcellularLocation>
</comment>
<feature type="domain" description="Major facilitator superfamily (MFS) profile" evidence="16">
    <location>
        <begin position="1578"/>
        <end position="2060"/>
    </location>
</feature>
<keyword evidence="7" id="KW-0406">Ion transport</keyword>
<keyword evidence="18" id="KW-1185">Reference proteome</keyword>
<evidence type="ECO:0000256" key="2">
    <source>
        <dbReference type="ARBA" id="ARBA00022448"/>
    </source>
</evidence>
<feature type="transmembrane region" description="Helical" evidence="15">
    <location>
        <begin position="535"/>
        <end position="554"/>
    </location>
</feature>
<evidence type="ECO:0000256" key="5">
    <source>
        <dbReference type="ARBA" id="ARBA00022840"/>
    </source>
</evidence>
<evidence type="ECO:0000256" key="7">
    <source>
        <dbReference type="ARBA" id="ARBA00023065"/>
    </source>
</evidence>
<comment type="similarity">
    <text evidence="1">Belongs to the major facilitator (TC 2.A.1) superfamily. Organic cation transporter (TC 2.A.1.19) family.</text>
</comment>
<dbReference type="GO" id="GO:0005524">
    <property type="term" value="F:ATP binding"/>
    <property type="evidence" value="ECO:0007669"/>
    <property type="project" value="UniProtKB-KW"/>
</dbReference>
<feature type="transmembrane region" description="Helical" evidence="15">
    <location>
        <begin position="857"/>
        <end position="877"/>
    </location>
</feature>
<dbReference type="InterPro" id="IPR036259">
    <property type="entry name" value="MFS_trans_sf"/>
</dbReference>
<feature type="transmembrane region" description="Helical" evidence="15">
    <location>
        <begin position="1718"/>
        <end position="1740"/>
    </location>
</feature>
<evidence type="ECO:0000259" key="16">
    <source>
        <dbReference type="PROSITE" id="PS50850"/>
    </source>
</evidence>
<evidence type="ECO:0000256" key="12">
    <source>
        <dbReference type="ARBA" id="ARBA00041768"/>
    </source>
</evidence>
<evidence type="ECO:0000256" key="9">
    <source>
        <dbReference type="ARBA" id="ARBA00023180"/>
    </source>
</evidence>
<dbReference type="InterPro" id="IPR005828">
    <property type="entry name" value="MFS_sugar_transport-like"/>
</dbReference>
<feature type="transmembrane region" description="Helical" evidence="15">
    <location>
        <begin position="1129"/>
        <end position="1151"/>
    </location>
</feature>
<dbReference type="PROSITE" id="PS00216">
    <property type="entry name" value="SUGAR_TRANSPORT_1"/>
    <property type="match status" value="1"/>
</dbReference>
<keyword evidence="3 15" id="KW-0812">Transmembrane</keyword>
<feature type="transmembrane region" description="Helical" evidence="15">
    <location>
        <begin position="2035"/>
        <end position="2055"/>
    </location>
</feature>
<evidence type="ECO:0000256" key="8">
    <source>
        <dbReference type="ARBA" id="ARBA00023136"/>
    </source>
</evidence>
<evidence type="ECO:0000256" key="14">
    <source>
        <dbReference type="SAM" id="MobiDB-lite"/>
    </source>
</evidence>
<name>A0A315VTH5_GAMAF</name>
<feature type="compositionally biased region" description="Basic and acidic residues" evidence="14">
    <location>
        <begin position="324"/>
        <end position="334"/>
    </location>
</feature>
<evidence type="ECO:0000256" key="10">
    <source>
        <dbReference type="ARBA" id="ARBA00034696"/>
    </source>
</evidence>
<dbReference type="Pfam" id="PF00083">
    <property type="entry name" value="Sugar_tr"/>
    <property type="match status" value="3"/>
</dbReference>
<evidence type="ECO:0000256" key="6">
    <source>
        <dbReference type="ARBA" id="ARBA00022989"/>
    </source>
</evidence>
<keyword evidence="9" id="KW-0325">Glycoprotein</keyword>
<dbReference type="EMBL" id="NHOQ01001678">
    <property type="protein sequence ID" value="PWA22704.1"/>
    <property type="molecule type" value="Genomic_DNA"/>
</dbReference>
<feature type="transmembrane region" description="Helical" evidence="15">
    <location>
        <begin position="651"/>
        <end position="670"/>
    </location>
</feature>
<keyword evidence="6 15" id="KW-1133">Transmembrane helix</keyword>
<evidence type="ECO:0000256" key="13">
    <source>
        <dbReference type="ARBA" id="ARBA00042362"/>
    </source>
</evidence>
<feature type="transmembrane region" description="Helical" evidence="15">
    <location>
        <begin position="1418"/>
        <end position="1438"/>
    </location>
</feature>
<dbReference type="GO" id="GO:0009925">
    <property type="term" value="C:basal plasma membrane"/>
    <property type="evidence" value="ECO:0007669"/>
    <property type="project" value="UniProtKB-SubCell"/>
</dbReference>
<feature type="transmembrane region" description="Helical" evidence="15">
    <location>
        <begin position="1106"/>
        <end position="1123"/>
    </location>
</feature>
<feature type="transmembrane region" description="Helical" evidence="15">
    <location>
        <begin position="589"/>
        <end position="610"/>
    </location>
</feature>
<evidence type="ECO:0000256" key="4">
    <source>
        <dbReference type="ARBA" id="ARBA00022741"/>
    </source>
</evidence>
<feature type="transmembrane region" description="Helical" evidence="15">
    <location>
        <begin position="1356"/>
        <end position="1378"/>
    </location>
</feature>
<dbReference type="Proteomes" id="UP000250572">
    <property type="component" value="Unassembled WGS sequence"/>
</dbReference>
<gene>
    <name evidence="17" type="ORF">CCH79_00002465</name>
</gene>
<feature type="transmembrane region" description="Helical" evidence="15">
    <location>
        <begin position="1782"/>
        <end position="1800"/>
    </location>
</feature>
<dbReference type="GO" id="GO:0015651">
    <property type="term" value="F:quaternary ammonium group transmembrane transporter activity"/>
    <property type="evidence" value="ECO:0007669"/>
    <property type="project" value="UniProtKB-ARBA"/>
</dbReference>
<feature type="region of interest" description="Disordered" evidence="14">
    <location>
        <begin position="294"/>
        <end position="352"/>
    </location>
</feature>
<dbReference type="Gene3D" id="1.20.1250.20">
    <property type="entry name" value="MFS general substrate transporter like domains"/>
    <property type="match status" value="3"/>
</dbReference>
<feature type="region of interest" description="Disordered" evidence="14">
    <location>
        <begin position="171"/>
        <end position="197"/>
    </location>
</feature>
<feature type="region of interest" description="Disordered" evidence="14">
    <location>
        <begin position="428"/>
        <end position="462"/>
    </location>
</feature>
<keyword evidence="4" id="KW-0547">Nucleotide-binding</keyword>
<dbReference type="FunFam" id="1.20.1250.20:FF:000070">
    <property type="entry name" value="Solute carrier family 22 member 5"/>
    <property type="match status" value="1"/>
</dbReference>
<dbReference type="PANTHER" id="PTHR24064">
    <property type="entry name" value="SOLUTE CARRIER FAMILY 22 MEMBER"/>
    <property type="match status" value="1"/>
</dbReference>
<feature type="transmembrane region" description="Helical" evidence="15">
    <location>
        <begin position="1947"/>
        <end position="1966"/>
    </location>
</feature>